<dbReference type="OrthoDB" id="51577at2759"/>
<evidence type="ECO:0000256" key="1">
    <source>
        <dbReference type="SAM" id="Phobius"/>
    </source>
</evidence>
<organism evidence="2 3">
    <name type="scientific">Seminavis robusta</name>
    <dbReference type="NCBI Taxonomy" id="568900"/>
    <lineage>
        <taxon>Eukaryota</taxon>
        <taxon>Sar</taxon>
        <taxon>Stramenopiles</taxon>
        <taxon>Ochrophyta</taxon>
        <taxon>Bacillariophyta</taxon>
        <taxon>Bacillariophyceae</taxon>
        <taxon>Bacillariophycidae</taxon>
        <taxon>Naviculales</taxon>
        <taxon>Naviculaceae</taxon>
        <taxon>Seminavis</taxon>
    </lineage>
</organism>
<protein>
    <submittedName>
        <fullName evidence="2">Uncharacterized protein</fullName>
    </submittedName>
</protein>
<dbReference type="AlphaFoldDB" id="A0A9N8DWI1"/>
<name>A0A9N8DWI1_9STRA</name>
<keyword evidence="1" id="KW-0812">Transmembrane</keyword>
<dbReference type="Proteomes" id="UP001153069">
    <property type="component" value="Unassembled WGS sequence"/>
</dbReference>
<accession>A0A9N8DWI1</accession>
<dbReference type="EMBL" id="CAICTM010000346">
    <property type="protein sequence ID" value="CAB9508454.1"/>
    <property type="molecule type" value="Genomic_DNA"/>
</dbReference>
<keyword evidence="3" id="KW-1185">Reference proteome</keyword>
<proteinExistence type="predicted"/>
<reference evidence="2" key="1">
    <citation type="submission" date="2020-06" db="EMBL/GenBank/DDBJ databases">
        <authorList>
            <consortium name="Plant Systems Biology data submission"/>
        </authorList>
    </citation>
    <scope>NUCLEOTIDE SEQUENCE</scope>
    <source>
        <strain evidence="2">D6</strain>
    </source>
</reference>
<feature type="transmembrane region" description="Helical" evidence="1">
    <location>
        <begin position="81"/>
        <end position="99"/>
    </location>
</feature>
<keyword evidence="1" id="KW-0472">Membrane</keyword>
<evidence type="ECO:0000313" key="2">
    <source>
        <dbReference type="EMBL" id="CAB9508454.1"/>
    </source>
</evidence>
<sequence length="164" mass="17809">MISADTVANWYSTKGENSRTIRDLKGPPGALYLMSSAQFHANVHCLFTADRLCVQLAALTVVQTTAFSSTLRRQAIISQPFGLVLYGMVLIMGMAVILTDLLDRQIFGTAVTVANLAALVRFECRLNKYVLWGIIALVLGTDESTRIMEGNPVLPFGSSLLLVG</sequence>
<evidence type="ECO:0000313" key="3">
    <source>
        <dbReference type="Proteomes" id="UP001153069"/>
    </source>
</evidence>
<gene>
    <name evidence="2" type="ORF">SEMRO_347_G123110.1</name>
</gene>
<keyword evidence="1" id="KW-1133">Transmembrane helix</keyword>
<comment type="caution">
    <text evidence="2">The sequence shown here is derived from an EMBL/GenBank/DDBJ whole genome shotgun (WGS) entry which is preliminary data.</text>
</comment>